<accession>A0A9K3GG64</accession>
<keyword evidence="1" id="KW-1133">Transmembrane helix</keyword>
<reference evidence="2 3" key="1">
    <citation type="journal article" date="2018" name="PLoS ONE">
        <title>The draft genome of Kipferlia bialata reveals reductive genome evolution in fornicate parasites.</title>
        <authorList>
            <person name="Tanifuji G."/>
            <person name="Takabayashi S."/>
            <person name="Kume K."/>
            <person name="Takagi M."/>
            <person name="Nakayama T."/>
            <person name="Kamikawa R."/>
            <person name="Inagaki Y."/>
            <person name="Hashimoto T."/>
        </authorList>
    </citation>
    <scope>NUCLEOTIDE SEQUENCE [LARGE SCALE GENOMIC DNA]</scope>
    <source>
        <strain evidence="2">NY0173</strain>
    </source>
</reference>
<keyword evidence="1" id="KW-0812">Transmembrane</keyword>
<name>A0A9K3GG64_9EUKA</name>
<keyword evidence="1" id="KW-0472">Membrane</keyword>
<evidence type="ECO:0000313" key="2">
    <source>
        <dbReference type="EMBL" id="GIQ80891.1"/>
    </source>
</evidence>
<evidence type="ECO:0000256" key="1">
    <source>
        <dbReference type="SAM" id="Phobius"/>
    </source>
</evidence>
<gene>
    <name evidence="2" type="ORF">KIPB_001766</name>
</gene>
<proteinExistence type="predicted"/>
<comment type="caution">
    <text evidence="2">The sequence shown here is derived from an EMBL/GenBank/DDBJ whole genome shotgun (WGS) entry which is preliminary data.</text>
</comment>
<keyword evidence="3" id="KW-1185">Reference proteome</keyword>
<dbReference type="Proteomes" id="UP000265618">
    <property type="component" value="Unassembled WGS sequence"/>
</dbReference>
<evidence type="ECO:0000313" key="3">
    <source>
        <dbReference type="Proteomes" id="UP000265618"/>
    </source>
</evidence>
<sequence length="813" mass="87434">MGGPVGGGVDSKLVDRSIMDEGSDNSSGGSARCLIICGLFVLLAAILVVLFFVVIPAAKMPQGFNVLANFAETDQNTTFSLYPALGRIVTFDFEYKKDPTPDSEYRLYKADGEFKGVTQSIFPWSPTDSFDWVPLYSGDWDLTFSTMSVPVGTYPTAATDSDHSLEVVEKKFTVLALSDMVAFDEQFKESYSYKLTDSTITFPETLTSQTVRYSLPGFKTSTLDDEYLAQHDETVQAWGVRVGHKPFPDSPLPFEFTPLVRVQDMVATDVLISGLAFDTYEVKHEFYPVSAVDGPFSWTSGGDGPLAAAPGAKPVFPDFNMQSGAVTMEVDKPFVGFTAPAFTNSMDQDHVQTYAEPASPEPYFAIMPAGGVASVLDSIGGSVEHRPVYQKDREGDNVLQIGIGGTGHALLSLPGPNMDSANADGTTGQYVVEVDNAGDILRLTSVLRVNEQLDAMEGDFDTVTAIGTCDAAVLPIDYASRSLRGQVVVNAVAMSQIEGCSPKSYKDKELKEQGLYHAGDALSASDLEGVCQVAKDYLLVLDSATFAVTSVIDVAAAYLPATSVTPIVPGIFDTELGLRGPVYGTVGGTDYGRVAQDTLRINSVFYDPSDDCLFVSLPDYGDVVKVTQDGDLVYAMSDFAVHDDRPLPSTDSITNPVKSAFTFQRQGAPFFAAVSDTRGTSLTLWMALFESDGETSYVSLYAIDETHRSLVWMQGAVDSRSPLPECSTFTRAQILASGNLLAVCGCAGAKKGPGNYPKASTAAYEVNDTNLVVGYYLADDAASFFAKVPSTYVGDRYHATERTLTHTAAQYNI</sequence>
<feature type="transmembrane region" description="Helical" evidence="1">
    <location>
        <begin position="33"/>
        <end position="55"/>
    </location>
</feature>
<organism evidence="2 3">
    <name type="scientific">Kipferlia bialata</name>
    <dbReference type="NCBI Taxonomy" id="797122"/>
    <lineage>
        <taxon>Eukaryota</taxon>
        <taxon>Metamonada</taxon>
        <taxon>Carpediemonas-like organisms</taxon>
        <taxon>Kipferlia</taxon>
    </lineage>
</organism>
<dbReference type="AlphaFoldDB" id="A0A9K3GG64"/>
<dbReference type="EMBL" id="BDIP01000263">
    <property type="protein sequence ID" value="GIQ80891.1"/>
    <property type="molecule type" value="Genomic_DNA"/>
</dbReference>
<protein>
    <submittedName>
        <fullName evidence="2">Uncharacterized protein</fullName>
    </submittedName>
</protein>